<dbReference type="VEuPathDB" id="ToxoDB:ETH2_1024600"/>
<dbReference type="GO" id="GO:0071051">
    <property type="term" value="P:poly(A)-dependent snoRNA 3'-end processing"/>
    <property type="evidence" value="ECO:0007669"/>
    <property type="project" value="TreeGrafter"/>
</dbReference>
<dbReference type="RefSeq" id="XP_013233246.1">
    <property type="nucleotide sequence ID" value="XM_013377792.1"/>
</dbReference>
<dbReference type="GO" id="GO:0071036">
    <property type="term" value="P:nuclear polyadenylation-dependent snoRNA catabolic process"/>
    <property type="evidence" value="ECO:0007669"/>
    <property type="project" value="TreeGrafter"/>
</dbReference>
<protein>
    <submittedName>
        <fullName evidence="2">3'-5' exonuclease, related</fullName>
    </submittedName>
</protein>
<accession>U6KX15</accession>
<keyword evidence="2" id="KW-0540">Nuclease</keyword>
<dbReference type="InterPro" id="IPR012337">
    <property type="entry name" value="RNaseH-like_sf"/>
</dbReference>
<dbReference type="InterPro" id="IPR045092">
    <property type="entry name" value="Rrp6-like"/>
</dbReference>
<dbReference type="GO" id="GO:0000175">
    <property type="term" value="F:3'-5'-RNA exonuclease activity"/>
    <property type="evidence" value="ECO:0007669"/>
    <property type="project" value="InterPro"/>
</dbReference>
<dbReference type="PANTHER" id="PTHR12124:SF47">
    <property type="entry name" value="EXOSOME COMPONENT 10"/>
    <property type="match status" value="1"/>
</dbReference>
<gene>
    <name evidence="2" type="ORF">ETH_00000165</name>
</gene>
<evidence type="ECO:0000313" key="2">
    <source>
        <dbReference type="EMBL" id="CDJ42496.1"/>
    </source>
</evidence>
<dbReference type="Gene3D" id="3.30.420.10">
    <property type="entry name" value="Ribonuclease H-like superfamily/Ribonuclease H"/>
    <property type="match status" value="1"/>
</dbReference>
<keyword evidence="2" id="KW-0378">Hydrolase</keyword>
<dbReference type="GO" id="GO:0071038">
    <property type="term" value="P:TRAMP-dependent tRNA surveillance pathway"/>
    <property type="evidence" value="ECO:0007669"/>
    <property type="project" value="TreeGrafter"/>
</dbReference>
<dbReference type="GO" id="GO:0003727">
    <property type="term" value="F:single-stranded RNA binding"/>
    <property type="evidence" value="ECO:0007669"/>
    <property type="project" value="TreeGrafter"/>
</dbReference>
<dbReference type="InterPro" id="IPR002562">
    <property type="entry name" value="3'-5'_exonuclease_dom"/>
</dbReference>
<keyword evidence="2" id="KW-0269">Exonuclease</keyword>
<dbReference type="GO" id="GO:0071040">
    <property type="term" value="P:nuclear polyadenylation-dependent antisense transcript catabolic process"/>
    <property type="evidence" value="ECO:0007669"/>
    <property type="project" value="TreeGrafter"/>
</dbReference>
<proteinExistence type="predicted"/>
<dbReference type="SUPFAM" id="SSF53098">
    <property type="entry name" value="Ribonuclease H-like"/>
    <property type="match status" value="1"/>
</dbReference>
<sequence>MAGEGDRFDYIEQLWRDAVAAGVEPLLSFPQRRWKEYISNFSCAFEAQQPTDLLNGITRQKPRVNRNITYQGFLALEALVKERPPCEHEIQNAKMHFFEAVDEDPFKDVSEFTFVENDEQLAEMIEDITEKRKSSAVAIDVEHHSQASYRGFTCLIQVCTATHIYIIDSLNVFEKLFILNKITADASIVKVLHNGDNDITWLQRDFNVYIINAFDTGKAAKFLHIEGGTSLKNVLALEFNEHKEEWYKTCDWSNRPLTRGMLQYAVNDIRKTNWQVHAYEKEVKAMLCKPFTFPKYKDLEKILRAPQLRRPTGKKRALAEAVLAWRDIRSRSIDCSRTFLISPHELPRAINQAYHAKTGAPIARCMNNKIGEDKLREFAAEIDDLVIYYAQ</sequence>
<dbReference type="OMA" id="CTATHIY"/>
<dbReference type="GO" id="GO:0071035">
    <property type="term" value="P:nuclear polyadenylation-dependent rRNA catabolic process"/>
    <property type="evidence" value="ECO:0007669"/>
    <property type="project" value="TreeGrafter"/>
</dbReference>
<dbReference type="VEuPathDB" id="ToxoDB:ETH_00000165"/>
<organism evidence="2 3">
    <name type="scientific">Eimeria tenella</name>
    <name type="common">Coccidian parasite</name>
    <dbReference type="NCBI Taxonomy" id="5802"/>
    <lineage>
        <taxon>Eukaryota</taxon>
        <taxon>Sar</taxon>
        <taxon>Alveolata</taxon>
        <taxon>Apicomplexa</taxon>
        <taxon>Conoidasida</taxon>
        <taxon>Coccidia</taxon>
        <taxon>Eucoccidiorida</taxon>
        <taxon>Eimeriorina</taxon>
        <taxon>Eimeriidae</taxon>
        <taxon>Eimeria</taxon>
    </lineage>
</organism>
<dbReference type="Pfam" id="PF01612">
    <property type="entry name" value="DNA_pol_A_exo1"/>
    <property type="match status" value="1"/>
</dbReference>
<dbReference type="EMBL" id="HG675721">
    <property type="protein sequence ID" value="CDJ42496.1"/>
    <property type="molecule type" value="Genomic_DNA"/>
</dbReference>
<dbReference type="GO" id="GO:0071039">
    <property type="term" value="P:nuclear polyadenylation-dependent CUT catabolic process"/>
    <property type="evidence" value="ECO:0007669"/>
    <property type="project" value="TreeGrafter"/>
</dbReference>
<dbReference type="SMART" id="SM00474">
    <property type="entry name" value="35EXOc"/>
    <property type="match status" value="1"/>
</dbReference>
<dbReference type="AlphaFoldDB" id="U6KX15"/>
<evidence type="ECO:0000259" key="1">
    <source>
        <dbReference type="SMART" id="SM00474"/>
    </source>
</evidence>
<reference evidence="2" key="1">
    <citation type="submission" date="2013-10" db="EMBL/GenBank/DDBJ databases">
        <title>Genomic analysis of the causative agents of coccidiosis in chickens.</title>
        <authorList>
            <person name="Reid A.J."/>
            <person name="Blake D."/>
            <person name="Billington K."/>
            <person name="Browne H."/>
            <person name="Dunn M."/>
            <person name="Hung S."/>
            <person name="Kawahara F."/>
            <person name="Miranda-Saavedra D."/>
            <person name="Mourier T."/>
            <person name="Nagra H."/>
            <person name="Otto T.D."/>
            <person name="Rawlings N."/>
            <person name="Sanchez A."/>
            <person name="Sanders M."/>
            <person name="Subramaniam C."/>
            <person name="Tay Y."/>
            <person name="Dear P."/>
            <person name="Doerig C."/>
            <person name="Gruber A."/>
            <person name="Parkinson J."/>
            <person name="Shirley M."/>
            <person name="Wan K.L."/>
            <person name="Berriman M."/>
            <person name="Tomley F."/>
            <person name="Pain A."/>
        </authorList>
    </citation>
    <scope>NUCLEOTIDE SEQUENCE [LARGE SCALE GENOMIC DNA]</scope>
    <source>
        <strain evidence="2">Houghton</strain>
    </source>
</reference>
<dbReference type="GO" id="GO:0071044">
    <property type="term" value="P:histone mRNA catabolic process"/>
    <property type="evidence" value="ECO:0007669"/>
    <property type="project" value="TreeGrafter"/>
</dbReference>
<evidence type="ECO:0000313" key="3">
    <source>
        <dbReference type="Proteomes" id="UP000030747"/>
    </source>
</evidence>
<dbReference type="OrthoDB" id="2250022at2759"/>
<dbReference type="InterPro" id="IPR036397">
    <property type="entry name" value="RNaseH_sf"/>
</dbReference>
<dbReference type="GO" id="GO:0071037">
    <property type="term" value="P:nuclear polyadenylation-dependent snRNA catabolic process"/>
    <property type="evidence" value="ECO:0007669"/>
    <property type="project" value="TreeGrafter"/>
</dbReference>
<keyword evidence="3" id="KW-1185">Reference proteome</keyword>
<dbReference type="GeneID" id="25249260"/>
<dbReference type="GO" id="GO:0000467">
    <property type="term" value="P:exonucleolytic trimming to generate mature 3'-end of 5.8S rRNA from tricistronic rRNA transcript (SSU-rRNA, 5.8S rRNA, LSU-rRNA)"/>
    <property type="evidence" value="ECO:0007669"/>
    <property type="project" value="InterPro"/>
</dbReference>
<dbReference type="GO" id="GO:0000176">
    <property type="term" value="C:nuclear exosome (RNase complex)"/>
    <property type="evidence" value="ECO:0007669"/>
    <property type="project" value="TreeGrafter"/>
</dbReference>
<dbReference type="Proteomes" id="UP000030747">
    <property type="component" value="Unassembled WGS sequence"/>
</dbReference>
<reference evidence="2" key="2">
    <citation type="submission" date="2013-10" db="EMBL/GenBank/DDBJ databases">
        <authorList>
            <person name="Aslett M."/>
        </authorList>
    </citation>
    <scope>NUCLEOTIDE SEQUENCE [LARGE SCALE GENOMIC DNA]</scope>
    <source>
        <strain evidence="2">Houghton</strain>
    </source>
</reference>
<dbReference type="PANTHER" id="PTHR12124">
    <property type="entry name" value="POLYMYOSITIS/SCLERODERMA AUTOANTIGEN-RELATED"/>
    <property type="match status" value="1"/>
</dbReference>
<feature type="domain" description="3'-5' exonuclease" evidence="1">
    <location>
        <begin position="112"/>
        <end position="287"/>
    </location>
</feature>
<name>U6KX15_EIMTE</name>
<dbReference type="GO" id="GO:0005730">
    <property type="term" value="C:nucleolus"/>
    <property type="evidence" value="ECO:0007669"/>
    <property type="project" value="TreeGrafter"/>
</dbReference>